<name>A0AAU9PD11_9ASTR</name>
<dbReference type="EMBL" id="CAKMRJ010005634">
    <property type="protein sequence ID" value="CAH1448100.1"/>
    <property type="molecule type" value="Genomic_DNA"/>
</dbReference>
<evidence type="ECO:0000313" key="1">
    <source>
        <dbReference type="EMBL" id="CAH1448100.1"/>
    </source>
</evidence>
<dbReference type="Proteomes" id="UP001157418">
    <property type="component" value="Unassembled WGS sequence"/>
</dbReference>
<gene>
    <name evidence="1" type="ORF">LVIROSA_LOCUS33663</name>
</gene>
<reference evidence="1 2" key="1">
    <citation type="submission" date="2022-01" db="EMBL/GenBank/DDBJ databases">
        <authorList>
            <person name="Xiong W."/>
            <person name="Schranz E."/>
        </authorList>
    </citation>
    <scope>NUCLEOTIDE SEQUENCE [LARGE SCALE GENOMIC DNA]</scope>
</reference>
<protein>
    <submittedName>
        <fullName evidence="1">Uncharacterized protein</fullName>
    </submittedName>
</protein>
<comment type="caution">
    <text evidence="1">The sequence shown here is derived from an EMBL/GenBank/DDBJ whole genome shotgun (WGS) entry which is preliminary data.</text>
</comment>
<keyword evidence="2" id="KW-1185">Reference proteome</keyword>
<sequence length="242" mass="27428">MGELEGRILARQLGRHIRLKYATGVCSHTVFHPLFLSLVSLKITVMISDFQISGVSLFVFVCTFGAGNQHNSRCAIEVSNCSIEAKLMVYFALLWSFDHAYNLFDEMFQLITLHLADVSRSLIFNVMGWEVVALVPKCEVDGEMGDAHMAMREIKYSLNQVIFKFDLGFVGLFSINSKKDKMGIMLLLEELLQHLFEKASLLPMLWQDSENRTLLSNLLIKNSSQRPKILTVEDNLMVVGCK</sequence>
<accession>A0AAU9PD11</accession>
<dbReference type="AlphaFoldDB" id="A0AAU9PD11"/>
<evidence type="ECO:0000313" key="2">
    <source>
        <dbReference type="Proteomes" id="UP001157418"/>
    </source>
</evidence>
<proteinExistence type="predicted"/>
<organism evidence="1 2">
    <name type="scientific">Lactuca virosa</name>
    <dbReference type="NCBI Taxonomy" id="75947"/>
    <lineage>
        <taxon>Eukaryota</taxon>
        <taxon>Viridiplantae</taxon>
        <taxon>Streptophyta</taxon>
        <taxon>Embryophyta</taxon>
        <taxon>Tracheophyta</taxon>
        <taxon>Spermatophyta</taxon>
        <taxon>Magnoliopsida</taxon>
        <taxon>eudicotyledons</taxon>
        <taxon>Gunneridae</taxon>
        <taxon>Pentapetalae</taxon>
        <taxon>asterids</taxon>
        <taxon>campanulids</taxon>
        <taxon>Asterales</taxon>
        <taxon>Asteraceae</taxon>
        <taxon>Cichorioideae</taxon>
        <taxon>Cichorieae</taxon>
        <taxon>Lactucinae</taxon>
        <taxon>Lactuca</taxon>
    </lineage>
</organism>